<feature type="region of interest" description="Disordered" evidence="4">
    <location>
        <begin position="100"/>
        <end position="163"/>
    </location>
</feature>
<dbReference type="CDD" id="cd04496">
    <property type="entry name" value="SSB_OBF"/>
    <property type="match status" value="1"/>
</dbReference>
<dbReference type="KEGG" id="brz:CFK38_11445"/>
<feature type="compositionally biased region" description="Basic and acidic residues" evidence="4">
    <location>
        <begin position="100"/>
        <end position="109"/>
    </location>
</feature>
<dbReference type="GO" id="GO:0009295">
    <property type="term" value="C:nucleoid"/>
    <property type="evidence" value="ECO:0007669"/>
    <property type="project" value="TreeGrafter"/>
</dbReference>
<dbReference type="PANTHER" id="PTHR10302">
    <property type="entry name" value="SINGLE-STRANDED DNA-BINDING PROTEIN"/>
    <property type="match status" value="1"/>
</dbReference>
<comment type="subunit">
    <text evidence="2">Homotetramer.</text>
</comment>
<dbReference type="GO" id="GO:0006260">
    <property type="term" value="P:DNA replication"/>
    <property type="evidence" value="ECO:0007669"/>
    <property type="project" value="InterPro"/>
</dbReference>
<evidence type="ECO:0000256" key="3">
    <source>
        <dbReference type="PIRNR" id="PIRNR002070"/>
    </source>
</evidence>
<dbReference type="InterPro" id="IPR011344">
    <property type="entry name" value="ssDNA-bd"/>
</dbReference>
<proteinExistence type="inferred from homology"/>
<accession>A0A291GQ00</accession>
<dbReference type="InterPro" id="IPR000424">
    <property type="entry name" value="Primosome_PriB/ssb"/>
</dbReference>
<dbReference type="EMBL" id="CP023563">
    <property type="protein sequence ID" value="ATG52066.1"/>
    <property type="molecule type" value="Genomic_DNA"/>
</dbReference>
<dbReference type="PROSITE" id="PS50935">
    <property type="entry name" value="SSB"/>
    <property type="match status" value="1"/>
</dbReference>
<keyword evidence="6" id="KW-1185">Reference proteome</keyword>
<dbReference type="GO" id="GO:0003697">
    <property type="term" value="F:single-stranded DNA binding"/>
    <property type="evidence" value="ECO:0007669"/>
    <property type="project" value="UniProtKB-UniRule"/>
</dbReference>
<keyword evidence="1 2" id="KW-0238">DNA-binding</keyword>
<dbReference type="PANTHER" id="PTHR10302:SF27">
    <property type="entry name" value="SINGLE-STRANDED DNA-BINDING PROTEIN"/>
    <property type="match status" value="1"/>
</dbReference>
<dbReference type="AlphaFoldDB" id="A0A291GQ00"/>
<protein>
    <recommendedName>
        <fullName evidence="2 3">Single-stranded DNA-binding protein</fullName>
        <shortName evidence="2">SSB</shortName>
    </recommendedName>
</protein>
<organism evidence="5 6">
    <name type="scientific">Brachybacterium vulturis</name>
    <dbReference type="NCBI Taxonomy" id="2017484"/>
    <lineage>
        <taxon>Bacteria</taxon>
        <taxon>Bacillati</taxon>
        <taxon>Actinomycetota</taxon>
        <taxon>Actinomycetes</taxon>
        <taxon>Micrococcales</taxon>
        <taxon>Dermabacteraceae</taxon>
        <taxon>Brachybacterium</taxon>
    </lineage>
</organism>
<evidence type="ECO:0000256" key="2">
    <source>
        <dbReference type="HAMAP-Rule" id="MF_00984"/>
    </source>
</evidence>
<dbReference type="Proteomes" id="UP000218165">
    <property type="component" value="Chromosome"/>
</dbReference>
<evidence type="ECO:0000313" key="6">
    <source>
        <dbReference type="Proteomes" id="UP000218165"/>
    </source>
</evidence>
<dbReference type="SUPFAM" id="SSF50249">
    <property type="entry name" value="Nucleic acid-binding proteins"/>
    <property type="match status" value="1"/>
</dbReference>
<dbReference type="Pfam" id="PF00436">
    <property type="entry name" value="SSB"/>
    <property type="match status" value="1"/>
</dbReference>
<dbReference type="Gene3D" id="2.40.50.140">
    <property type="entry name" value="Nucleic acid-binding proteins"/>
    <property type="match status" value="1"/>
</dbReference>
<dbReference type="NCBIfam" id="TIGR00621">
    <property type="entry name" value="ssb"/>
    <property type="match status" value="1"/>
</dbReference>
<feature type="compositionally biased region" description="Acidic residues" evidence="4">
    <location>
        <begin position="153"/>
        <end position="163"/>
    </location>
</feature>
<feature type="compositionally biased region" description="Basic residues" evidence="4">
    <location>
        <begin position="129"/>
        <end position="142"/>
    </location>
</feature>
<dbReference type="PIRSF" id="PIRSF002070">
    <property type="entry name" value="SSB"/>
    <property type="match status" value="1"/>
</dbReference>
<evidence type="ECO:0000256" key="1">
    <source>
        <dbReference type="ARBA" id="ARBA00023125"/>
    </source>
</evidence>
<evidence type="ECO:0000313" key="5">
    <source>
        <dbReference type="EMBL" id="ATG52066.1"/>
    </source>
</evidence>
<gene>
    <name evidence="5" type="ORF">CFK38_11445</name>
</gene>
<name>A0A291GQ00_9MICO</name>
<sequence>MSRIPKRRVHMALDNVTTVVGQLTADPELRHTKKNGIPVASFTIAHNDRVFDRDSEEWVDGDPTFVRCSYWREPGENFAESHEKGDRVILIGKFKQNDFTDKDGNERSTLELSVEEAGPSNKFATTTATRRKGNGNKSKGKAKASASAKADSGDDSSDDDFEF</sequence>
<dbReference type="HAMAP" id="MF_00984">
    <property type="entry name" value="SSB"/>
    <property type="match status" value="1"/>
</dbReference>
<evidence type="ECO:0000256" key="4">
    <source>
        <dbReference type="SAM" id="MobiDB-lite"/>
    </source>
</evidence>
<comment type="caution">
    <text evidence="2">Lacks conserved residue(s) required for the propagation of feature annotation.</text>
</comment>
<dbReference type="InterPro" id="IPR012340">
    <property type="entry name" value="NA-bd_OB-fold"/>
</dbReference>
<reference evidence="6" key="1">
    <citation type="submission" date="2017-09" db="EMBL/GenBank/DDBJ databases">
        <title>Brachybacterium sp. VM2412.</title>
        <authorList>
            <person name="Tak E.J."/>
            <person name="Bae J.-W."/>
        </authorList>
    </citation>
    <scope>NUCLEOTIDE SEQUENCE [LARGE SCALE GENOMIC DNA]</scope>
    <source>
        <strain evidence="6">VM2412</strain>
    </source>
</reference>